<evidence type="ECO:0008006" key="3">
    <source>
        <dbReference type="Google" id="ProtNLM"/>
    </source>
</evidence>
<comment type="caution">
    <text evidence="1">The sequence shown here is derived from an EMBL/GenBank/DDBJ whole genome shotgun (WGS) entry which is preliminary data.</text>
</comment>
<dbReference type="RefSeq" id="WP_208599845.1">
    <property type="nucleotide sequence ID" value="NZ_FOTO01000007.1"/>
</dbReference>
<name>A0A8G2F8D0_DESNO</name>
<accession>A0A8G2F8D0</accession>
<evidence type="ECO:0000313" key="2">
    <source>
        <dbReference type="Proteomes" id="UP000199581"/>
    </source>
</evidence>
<protein>
    <recommendedName>
        <fullName evidence="3">DNA-damage-inducible protein D</fullName>
    </recommendedName>
</protein>
<keyword evidence="2" id="KW-1185">Reference proteome</keyword>
<dbReference type="Proteomes" id="UP000199581">
    <property type="component" value="Unassembled WGS sequence"/>
</dbReference>
<evidence type="ECO:0000313" key="1">
    <source>
        <dbReference type="EMBL" id="SFL84421.1"/>
    </source>
</evidence>
<dbReference type="EMBL" id="FOTO01000007">
    <property type="protein sequence ID" value="SFL84421.1"/>
    <property type="molecule type" value="Genomic_DNA"/>
</dbReference>
<reference evidence="1 2" key="1">
    <citation type="submission" date="2016-10" db="EMBL/GenBank/DDBJ databases">
        <authorList>
            <person name="Varghese N."/>
            <person name="Submissions S."/>
        </authorList>
    </citation>
    <scope>NUCLEOTIDE SEQUENCE [LARGE SCALE GENOMIC DNA]</scope>
    <source>
        <strain evidence="1 2">DSM 1741</strain>
    </source>
</reference>
<dbReference type="AlphaFoldDB" id="A0A8G2F8D0"/>
<proteinExistence type="predicted"/>
<sequence>MTEKRITEQHHATFDGLRHFDEDGNEFWLARQLARILEYSEYRHFLPVIERARQACLNSGRVPEDHFEDILEMVAIGSGARRELPDISLYEQIREKEKAVKDLETKAVHSAAVFDLTAVNPNAVIRVDDRTQQEIIANIERQGRIVSEALARLAE</sequence>
<organism evidence="1 2">
    <name type="scientific">Desulfomicrobium norvegicum (strain DSM 1741 / NCIMB 8310)</name>
    <name type="common">Desulfovibrio baculatus (strain Norway 4)</name>
    <name type="synonym">Desulfovibrio desulfuricans (strain Norway 4)</name>
    <dbReference type="NCBI Taxonomy" id="52561"/>
    <lineage>
        <taxon>Bacteria</taxon>
        <taxon>Pseudomonadati</taxon>
        <taxon>Thermodesulfobacteriota</taxon>
        <taxon>Desulfovibrionia</taxon>
        <taxon>Desulfovibrionales</taxon>
        <taxon>Desulfomicrobiaceae</taxon>
        <taxon>Desulfomicrobium</taxon>
    </lineage>
</organism>
<gene>
    <name evidence="1" type="ORF">SAMN05421830_107133</name>
</gene>